<comment type="caution">
    <text evidence="5">The sequence shown here is derived from an EMBL/GenBank/DDBJ whole genome shotgun (WGS) entry which is preliminary data.</text>
</comment>
<dbReference type="Pfam" id="PF03184">
    <property type="entry name" value="DDE_1"/>
    <property type="match status" value="1"/>
</dbReference>
<feature type="compositionally biased region" description="Basic and acidic residues" evidence="3">
    <location>
        <begin position="265"/>
        <end position="274"/>
    </location>
</feature>
<dbReference type="SUPFAM" id="SSF48295">
    <property type="entry name" value="TrpR-like"/>
    <property type="match status" value="2"/>
</dbReference>
<keyword evidence="2" id="KW-0238">DNA-binding</keyword>
<feature type="domain" description="HTH CENPB-type" evidence="4">
    <location>
        <begin position="969"/>
        <end position="1040"/>
    </location>
</feature>
<dbReference type="InterPro" id="IPR010921">
    <property type="entry name" value="Trp_repressor/repl_initiator"/>
</dbReference>
<dbReference type="InterPro" id="IPR006600">
    <property type="entry name" value="HTH_CenpB_DNA-bd_dom"/>
</dbReference>
<proteinExistence type="predicted"/>
<dbReference type="InterPro" id="IPR018586">
    <property type="entry name" value="Brinker_DNA-bd"/>
</dbReference>
<sequence>MIKDRKYRSIMGKRKSAKPQKYVQPSEDEDEDNMDFYSEMEESENIISPIMSKQTTVTSEKNIRSLWAKDKLIEPIKKEKSLKDTVESEFWATHLPIHSDGITSNNKKFDFNTFKTESSVPTSSPLETLLSERVFNSNPYLEERLRDGMGLSGTESDRRSGHDLDGDRRGSRPKRRRKYVTYPATFRLEVVEHAERFGKNAAAKKYNICVEKVSMWCKTKDNIVHKVKKGGQTSADGSFEAGYDDRMEDMSTAGTPEQTMDGDAEESKEITEDKRQQVSQELEMLYNEESDTSDKFEPEPEAEVLRIPEVVFPPFFKYRVVMFAEEKGEKEASRHFHVCEKRVAVWCQAREYLAEYVNAHKVEEWECDLYVTLKKLLEDNCQVTVRDLIVRAEQAQLASSSTKSTISTAWLTDWCQKFKVCFRSVIESTPQPLTEHTCLMLETSLFQVDREEIQMASLKGGQCKSAKVQELIDCSRTLDASPSTSDREETISSFSFSSKRRRRSYTLAFKLEVVKFAQSHTKHATSRKYGIARRVISRWIADKEVLQTDLLNATQHVLNDNVTEEIDAKLLQYYKELKKKGFCVTKSMLCARANCLFEQQNGARYGRTAGMSATNGWYRHWVVKWKERGEHIDIEEEEAAPSSSATPSVTTGALDLQTTRNSENSSLNALKQAYMTNAILSTMKPNEMDLKIMSQFPELLSVIQQNPSIISAAAQLQCKDSNLYKMCNSSLQAALNLAKDANPDNNNSVNHFPEASLTDKKQPLLNAKKRRERYSPEFKLTVIEYAASHSYQETSRKFGVHHITVSEWCKDKERIRKKVYCENLQSLHTKILKSETAEQKFLSWIQDCNKQKIVIKPSDVQSKASEILSIIGEAEVKKNCWWFYLWNKRGMDPEKIYEEEADVDVLEKESRVNYPPAVKVEIAKVAERQSVNCAARCFRVARKRIREWVKCKDKLKWLAETGQVRERGGSLGGKKINCLDVDKEVYDWYSSSRTPESTPQLSEIRTKALEIFQKHGFSNMKCSKEWYKNWCKRYGICRSLQKDNQLIRWILSRYDKNLPITNQELVEYAISERMKMGVSLNDLPAEEYVFSFCKRYPRLLEALPSIGETFPEEMEAEVTKFRVMIKELQEENNFSTLAIGCMDEIPLLFTNSGSERRVIINSGMSSWNAVVILSCLADGTLLPPMIVLKGPEDTLPPEGLKHVVFREKLLADQYVVSKWVNDVWLGNVPSPSMLLMDCFEPHTCSPVQDTMLESGITPVVMPEGCASKLQPLGVCITRNFQESIQEIWSSSRNIAEDYSKTAASTYPGEIAQCIAAAFERLRDRRDVVRRSFVVTGIAVAPDGSEDALIENADWFGCSGDEHVLSPASDSDRDSDLDASGSIRVLFYAAFRNCYQFVCSGPSSAFVLPLAAASDRESG</sequence>
<keyword evidence="6" id="KW-1185">Reference proteome</keyword>
<comment type="subcellular location">
    <subcellularLocation>
        <location evidence="1">Nucleus</location>
    </subcellularLocation>
</comment>
<dbReference type="PANTHER" id="PTHR33215:SF13">
    <property type="entry name" value="PROTEIN DISTAL ANTENNA"/>
    <property type="match status" value="1"/>
</dbReference>
<feature type="compositionally biased region" description="Basic residues" evidence="3">
    <location>
        <begin position="1"/>
        <end position="18"/>
    </location>
</feature>
<feature type="region of interest" description="Disordered" evidence="3">
    <location>
        <begin position="145"/>
        <end position="178"/>
    </location>
</feature>
<protein>
    <submittedName>
        <fullName evidence="5">Pogo transposable element with ZNF domain</fullName>
    </submittedName>
</protein>
<dbReference type="GO" id="GO:0043565">
    <property type="term" value="F:sequence-specific DNA binding"/>
    <property type="evidence" value="ECO:0007669"/>
    <property type="project" value="InterPro"/>
</dbReference>
<dbReference type="InterPro" id="IPR051839">
    <property type="entry name" value="RD_transcriptional_regulator"/>
</dbReference>
<dbReference type="Pfam" id="PF03221">
    <property type="entry name" value="HTH_Tnp_Tc5"/>
    <property type="match status" value="1"/>
</dbReference>
<evidence type="ECO:0000256" key="3">
    <source>
        <dbReference type="SAM" id="MobiDB-lite"/>
    </source>
</evidence>
<dbReference type="EMBL" id="BMAW01131165">
    <property type="protein sequence ID" value="GFU38202.1"/>
    <property type="molecule type" value="Genomic_DNA"/>
</dbReference>
<feature type="region of interest" description="Disordered" evidence="3">
    <location>
        <begin position="249"/>
        <end position="274"/>
    </location>
</feature>
<gene>
    <name evidence="5" type="primary">POGZ</name>
    <name evidence="5" type="ORF">NPIL_171</name>
</gene>
<name>A0A8X6QUT7_NEPPI</name>
<evidence type="ECO:0000256" key="2">
    <source>
        <dbReference type="ARBA" id="ARBA00023125"/>
    </source>
</evidence>
<dbReference type="GO" id="GO:0005634">
    <property type="term" value="C:nucleus"/>
    <property type="evidence" value="ECO:0007669"/>
    <property type="project" value="UniProtKB-SubCell"/>
</dbReference>
<evidence type="ECO:0000313" key="6">
    <source>
        <dbReference type="Proteomes" id="UP000887013"/>
    </source>
</evidence>
<organism evidence="5 6">
    <name type="scientific">Nephila pilipes</name>
    <name type="common">Giant wood spider</name>
    <name type="synonym">Nephila maculata</name>
    <dbReference type="NCBI Taxonomy" id="299642"/>
    <lineage>
        <taxon>Eukaryota</taxon>
        <taxon>Metazoa</taxon>
        <taxon>Ecdysozoa</taxon>
        <taxon>Arthropoda</taxon>
        <taxon>Chelicerata</taxon>
        <taxon>Arachnida</taxon>
        <taxon>Araneae</taxon>
        <taxon>Araneomorphae</taxon>
        <taxon>Entelegynae</taxon>
        <taxon>Araneoidea</taxon>
        <taxon>Nephilidae</taxon>
        <taxon>Nephila</taxon>
    </lineage>
</organism>
<dbReference type="OrthoDB" id="5422061at2759"/>
<evidence type="ECO:0000259" key="4">
    <source>
        <dbReference type="PROSITE" id="PS51253"/>
    </source>
</evidence>
<dbReference type="PROSITE" id="PS51253">
    <property type="entry name" value="HTH_CENPB"/>
    <property type="match status" value="1"/>
</dbReference>
<reference evidence="5" key="1">
    <citation type="submission" date="2020-08" db="EMBL/GenBank/DDBJ databases">
        <title>Multicomponent nature underlies the extraordinary mechanical properties of spider dragline silk.</title>
        <authorList>
            <person name="Kono N."/>
            <person name="Nakamura H."/>
            <person name="Mori M."/>
            <person name="Yoshida Y."/>
            <person name="Ohtoshi R."/>
            <person name="Malay A.D."/>
            <person name="Moran D.A.P."/>
            <person name="Tomita M."/>
            <person name="Numata K."/>
            <person name="Arakawa K."/>
        </authorList>
    </citation>
    <scope>NUCLEOTIDE SEQUENCE</scope>
</reference>
<dbReference type="InterPro" id="IPR009057">
    <property type="entry name" value="Homeodomain-like_sf"/>
</dbReference>
<dbReference type="Proteomes" id="UP000887013">
    <property type="component" value="Unassembled WGS sequence"/>
</dbReference>
<evidence type="ECO:0000256" key="1">
    <source>
        <dbReference type="ARBA" id="ARBA00004123"/>
    </source>
</evidence>
<feature type="compositionally biased region" description="Basic and acidic residues" evidence="3">
    <location>
        <begin position="155"/>
        <end position="170"/>
    </location>
</feature>
<accession>A0A8X6QUT7</accession>
<evidence type="ECO:0000313" key="5">
    <source>
        <dbReference type="EMBL" id="GFU38202.1"/>
    </source>
</evidence>
<dbReference type="Gene3D" id="1.10.10.60">
    <property type="entry name" value="Homeodomain-like"/>
    <property type="match status" value="4"/>
</dbReference>
<dbReference type="Pfam" id="PF09607">
    <property type="entry name" value="BrkDBD"/>
    <property type="match status" value="2"/>
</dbReference>
<dbReference type="PANTHER" id="PTHR33215">
    <property type="entry name" value="PROTEIN DISTAL ANTENNA"/>
    <property type="match status" value="1"/>
</dbReference>
<dbReference type="InterPro" id="IPR004875">
    <property type="entry name" value="DDE_SF_endonuclease_dom"/>
</dbReference>
<feature type="region of interest" description="Disordered" evidence="3">
    <location>
        <begin position="1"/>
        <end position="32"/>
    </location>
</feature>
<dbReference type="SUPFAM" id="SSF46689">
    <property type="entry name" value="Homeodomain-like"/>
    <property type="match status" value="1"/>
</dbReference>